<dbReference type="RefSeq" id="WP_245908092.1">
    <property type="nucleotide sequence ID" value="NZ_PVZG01000003.1"/>
</dbReference>
<feature type="transmembrane region" description="Helical" evidence="1">
    <location>
        <begin position="40"/>
        <end position="61"/>
    </location>
</feature>
<evidence type="ECO:0000256" key="1">
    <source>
        <dbReference type="SAM" id="Phobius"/>
    </source>
</evidence>
<accession>A0A2T0SCX3</accession>
<comment type="caution">
    <text evidence="2">The sequence shown here is derived from an EMBL/GenBank/DDBJ whole genome shotgun (WGS) entry which is preliminary data.</text>
</comment>
<protein>
    <submittedName>
        <fullName evidence="2">Uncharacterized protein</fullName>
    </submittedName>
</protein>
<dbReference type="EMBL" id="PVZG01000003">
    <property type="protein sequence ID" value="PRY31173.1"/>
    <property type="molecule type" value="Genomic_DNA"/>
</dbReference>
<keyword evidence="3" id="KW-1185">Reference proteome</keyword>
<dbReference type="Proteomes" id="UP000239209">
    <property type="component" value="Unassembled WGS sequence"/>
</dbReference>
<name>A0A2T0SCX3_9ACTN</name>
<organism evidence="2 3">
    <name type="scientific">Pseudosporangium ferrugineum</name>
    <dbReference type="NCBI Taxonomy" id="439699"/>
    <lineage>
        <taxon>Bacteria</taxon>
        <taxon>Bacillati</taxon>
        <taxon>Actinomycetota</taxon>
        <taxon>Actinomycetes</taxon>
        <taxon>Micromonosporales</taxon>
        <taxon>Micromonosporaceae</taxon>
        <taxon>Pseudosporangium</taxon>
    </lineage>
</organism>
<keyword evidence="1" id="KW-0812">Transmembrane</keyword>
<gene>
    <name evidence="2" type="ORF">CLV70_10357</name>
</gene>
<reference evidence="2 3" key="1">
    <citation type="submission" date="2018-03" db="EMBL/GenBank/DDBJ databases">
        <title>Genomic Encyclopedia of Archaeal and Bacterial Type Strains, Phase II (KMG-II): from individual species to whole genera.</title>
        <authorList>
            <person name="Goeker M."/>
        </authorList>
    </citation>
    <scope>NUCLEOTIDE SEQUENCE [LARGE SCALE GENOMIC DNA]</scope>
    <source>
        <strain evidence="2 3">DSM 45348</strain>
    </source>
</reference>
<feature type="transmembrane region" description="Helical" evidence="1">
    <location>
        <begin position="15"/>
        <end position="34"/>
    </location>
</feature>
<keyword evidence="1" id="KW-0472">Membrane</keyword>
<sequence length="90" mass="9518">MVDNGLSEEDDMGKAVAYLVATIAGVIVVGWIAISLLHVLVGALSYLIVGAIVVGGGVYLYGKAKKGLAPGTRTQRRIEAAAKTYRMRNR</sequence>
<evidence type="ECO:0000313" key="3">
    <source>
        <dbReference type="Proteomes" id="UP000239209"/>
    </source>
</evidence>
<dbReference type="AlphaFoldDB" id="A0A2T0SCX3"/>
<proteinExistence type="predicted"/>
<keyword evidence="1" id="KW-1133">Transmembrane helix</keyword>
<evidence type="ECO:0000313" key="2">
    <source>
        <dbReference type="EMBL" id="PRY31173.1"/>
    </source>
</evidence>